<name>A0A8J5IX79_9STRA</name>
<evidence type="ECO:0000313" key="1">
    <source>
        <dbReference type="EMBL" id="KAG6960702.1"/>
    </source>
</evidence>
<proteinExistence type="predicted"/>
<dbReference type="EMBL" id="JAENGY010000544">
    <property type="protein sequence ID" value="KAG6960702.1"/>
    <property type="molecule type" value="Genomic_DNA"/>
</dbReference>
<comment type="caution">
    <text evidence="1">The sequence shown here is derived from an EMBL/GenBank/DDBJ whole genome shotgun (WGS) entry which is preliminary data.</text>
</comment>
<reference evidence="1" key="1">
    <citation type="submission" date="2021-01" db="EMBL/GenBank/DDBJ databases">
        <title>Phytophthora aleatoria, a newly-described species from Pinus radiata is distinct from Phytophthora cactorum isolates based on comparative genomics.</title>
        <authorList>
            <person name="Mcdougal R."/>
            <person name="Panda P."/>
            <person name="Williams N."/>
            <person name="Studholme D.J."/>
        </authorList>
    </citation>
    <scope>NUCLEOTIDE SEQUENCE</scope>
    <source>
        <strain evidence="1">NZFS 4037</strain>
    </source>
</reference>
<keyword evidence="2" id="KW-1185">Reference proteome</keyword>
<accession>A0A8J5IX79</accession>
<gene>
    <name evidence="1" type="ORF">JG688_00009477</name>
</gene>
<evidence type="ECO:0000313" key="2">
    <source>
        <dbReference type="Proteomes" id="UP000709295"/>
    </source>
</evidence>
<dbReference type="Proteomes" id="UP000709295">
    <property type="component" value="Unassembled WGS sequence"/>
</dbReference>
<organism evidence="1 2">
    <name type="scientific">Phytophthora aleatoria</name>
    <dbReference type="NCBI Taxonomy" id="2496075"/>
    <lineage>
        <taxon>Eukaryota</taxon>
        <taxon>Sar</taxon>
        <taxon>Stramenopiles</taxon>
        <taxon>Oomycota</taxon>
        <taxon>Peronosporomycetes</taxon>
        <taxon>Peronosporales</taxon>
        <taxon>Peronosporaceae</taxon>
        <taxon>Phytophthora</taxon>
    </lineage>
</organism>
<dbReference type="AlphaFoldDB" id="A0A8J5IX79"/>
<protein>
    <submittedName>
        <fullName evidence="1">Uncharacterized protein</fullName>
    </submittedName>
</protein>
<sequence length="104" mass="11493">MRIVDPIQDRAHRLLSLHAAEIYSDMHAEYIAMGCSYAILFFFGAHPKTALVVTPPLSTGPTRASLGFSSASKLLLISWRVHSRFVEALTSSNLTKMIPFLLCS</sequence>